<keyword evidence="8" id="KW-1185">Reference proteome</keyword>
<dbReference type="GO" id="GO:0060271">
    <property type="term" value="P:cilium assembly"/>
    <property type="evidence" value="ECO:0007669"/>
    <property type="project" value="TreeGrafter"/>
</dbReference>
<keyword evidence="5" id="KW-0067">ATP-binding</keyword>
<evidence type="ECO:0008006" key="9">
    <source>
        <dbReference type="Google" id="ProtNLM"/>
    </source>
</evidence>
<keyword evidence="2" id="KW-0963">Cytoplasm</keyword>
<evidence type="ECO:0000256" key="5">
    <source>
        <dbReference type="ARBA" id="ARBA00022840"/>
    </source>
</evidence>
<accession>A0AA39FYT3</accession>
<keyword evidence="3" id="KW-0436">Ligase</keyword>
<dbReference type="PANTHER" id="PTHR45870:SF2">
    <property type="entry name" value="TUBULIN MONOGLYCYLASE TTLL3"/>
    <property type="match status" value="1"/>
</dbReference>
<organism evidence="7 8">
    <name type="scientific">Microctonus aethiopoides</name>
    <dbReference type="NCBI Taxonomy" id="144406"/>
    <lineage>
        <taxon>Eukaryota</taxon>
        <taxon>Metazoa</taxon>
        <taxon>Ecdysozoa</taxon>
        <taxon>Arthropoda</taxon>
        <taxon>Hexapoda</taxon>
        <taxon>Insecta</taxon>
        <taxon>Pterygota</taxon>
        <taxon>Neoptera</taxon>
        <taxon>Endopterygota</taxon>
        <taxon>Hymenoptera</taxon>
        <taxon>Apocrita</taxon>
        <taxon>Ichneumonoidea</taxon>
        <taxon>Braconidae</taxon>
        <taxon>Euphorinae</taxon>
        <taxon>Microctonus</taxon>
    </lineage>
</organism>
<gene>
    <name evidence="7" type="ORF">PV328_002205</name>
</gene>
<evidence type="ECO:0000256" key="4">
    <source>
        <dbReference type="ARBA" id="ARBA00022741"/>
    </source>
</evidence>
<feature type="compositionally biased region" description="Basic and acidic residues" evidence="6">
    <location>
        <begin position="1"/>
        <end position="12"/>
    </location>
</feature>
<evidence type="ECO:0000313" key="8">
    <source>
        <dbReference type="Proteomes" id="UP001168990"/>
    </source>
</evidence>
<dbReference type="GO" id="GO:0070736">
    <property type="term" value="F:protein-glycine ligase activity, initiating"/>
    <property type="evidence" value="ECO:0007669"/>
    <property type="project" value="TreeGrafter"/>
</dbReference>
<dbReference type="InterPro" id="IPR051437">
    <property type="entry name" value="TTLL_monoglycylase"/>
</dbReference>
<dbReference type="GO" id="GO:0005524">
    <property type="term" value="F:ATP binding"/>
    <property type="evidence" value="ECO:0007669"/>
    <property type="project" value="UniProtKB-KW"/>
</dbReference>
<evidence type="ECO:0000256" key="2">
    <source>
        <dbReference type="ARBA" id="ARBA00022490"/>
    </source>
</evidence>
<dbReference type="AlphaFoldDB" id="A0AA39FYT3"/>
<reference evidence="7" key="2">
    <citation type="submission" date="2023-03" db="EMBL/GenBank/DDBJ databases">
        <authorList>
            <person name="Inwood S.N."/>
            <person name="Skelly J.G."/>
            <person name="Guhlin J."/>
            <person name="Harrop T.W.R."/>
            <person name="Goldson S.G."/>
            <person name="Dearden P.K."/>
        </authorList>
    </citation>
    <scope>NUCLEOTIDE SEQUENCE</scope>
    <source>
        <strain evidence="7">Irish</strain>
        <tissue evidence="7">Whole body</tissue>
    </source>
</reference>
<dbReference type="Proteomes" id="UP001168990">
    <property type="component" value="Unassembled WGS sequence"/>
</dbReference>
<feature type="region of interest" description="Disordered" evidence="6">
    <location>
        <begin position="59"/>
        <end position="80"/>
    </location>
</feature>
<dbReference type="PROSITE" id="PS51221">
    <property type="entry name" value="TTL"/>
    <property type="match status" value="1"/>
</dbReference>
<evidence type="ECO:0000256" key="3">
    <source>
        <dbReference type="ARBA" id="ARBA00022598"/>
    </source>
</evidence>
<dbReference type="GO" id="GO:0003341">
    <property type="term" value="P:cilium movement"/>
    <property type="evidence" value="ECO:0007669"/>
    <property type="project" value="TreeGrafter"/>
</dbReference>
<evidence type="ECO:0000313" key="7">
    <source>
        <dbReference type="EMBL" id="KAK0178233.1"/>
    </source>
</evidence>
<dbReference type="GO" id="GO:0015630">
    <property type="term" value="C:microtubule cytoskeleton"/>
    <property type="evidence" value="ECO:0007669"/>
    <property type="project" value="TreeGrafter"/>
</dbReference>
<comment type="subcellular location">
    <subcellularLocation>
        <location evidence="1">Cytoplasm</location>
    </subcellularLocation>
</comment>
<feature type="region of interest" description="Disordered" evidence="6">
    <location>
        <begin position="1"/>
        <end position="45"/>
    </location>
</feature>
<name>A0AA39FYT3_9HYME</name>
<reference evidence="7" key="1">
    <citation type="journal article" date="2023" name="bioRxiv">
        <title>Scaffold-level genome assemblies of two parasitoid biocontrol wasps reveal the parthenogenesis mechanism and an associated novel virus.</title>
        <authorList>
            <person name="Inwood S."/>
            <person name="Skelly J."/>
            <person name="Guhlin J."/>
            <person name="Harrop T."/>
            <person name="Goldson S."/>
            <person name="Dearden P."/>
        </authorList>
    </citation>
    <scope>NUCLEOTIDE SEQUENCE</scope>
    <source>
        <strain evidence="7">Irish</strain>
        <tissue evidence="7">Whole body</tissue>
    </source>
</reference>
<dbReference type="InterPro" id="IPR004344">
    <property type="entry name" value="TTL/TTLL_fam"/>
</dbReference>
<comment type="caution">
    <text evidence="7">The sequence shown here is derived from an EMBL/GenBank/DDBJ whole genome shotgun (WGS) entry which is preliminary data.</text>
</comment>
<proteinExistence type="predicted"/>
<dbReference type="SUPFAM" id="SSF56059">
    <property type="entry name" value="Glutathione synthetase ATP-binding domain-like"/>
    <property type="match status" value="1"/>
</dbReference>
<keyword evidence="4" id="KW-0547">Nucleotide-binding</keyword>
<dbReference type="Gene3D" id="3.30.470.20">
    <property type="entry name" value="ATP-grasp fold, B domain"/>
    <property type="match status" value="1"/>
</dbReference>
<dbReference type="Pfam" id="PF03133">
    <property type="entry name" value="TTL"/>
    <property type="match status" value="2"/>
</dbReference>
<evidence type="ECO:0000256" key="1">
    <source>
        <dbReference type="ARBA" id="ARBA00004496"/>
    </source>
</evidence>
<protein>
    <recommendedName>
        <fullName evidence="9">Tubulin glycylase 3A</fullName>
    </recommendedName>
</protein>
<sequence length="765" mass="87461">MEFEQAKEETRHSGTGQRGGETVHKEDSAPSKAATAPSSQPSLMLSVEHNEKIKARNSTIASAATPTLPTPLPPGTLASSSSSVKMLARQESPMNPYNKFDYPKIPDELVGIEKLQGNSQNNLHSLQCDTSLKTPIESCSYCSVDTPNVDEAVRSTVIGSIGCCKETWKRKEFYYLAKARVERAVKRHKVFLIRGDLPMLSSALEQRGWVQKYECVKTRMLPYNSNTFEYNSKTFENVKQNDGTLNEKEVIFAFLRHTPPDFIWDCRNDFVEWDSTIKQTVVLNRFQKPSVYTSKLGMAHILQDAHWLYEDNVSSIQIPRGYNPSRESNAFLDDFRFTAAVGLLKWLVVRIQSGESIVEIGSESVPISRLEFAIQRCEVFLAKEQHDEIDELNAFVDPSEEEWRVFLDDYSRVVHKGNGIANSSGDISVKLERCYLSASVILKKLKEFDPQYELNGMRNIWILKPSDLCCGTGISISHCVKDIFRRVEAKPKDYFIVQKYIGEMSCESETLLRFSSKPYNFVTYHEAIHLCNTAIQQKYDYEKRRRRRRGNLDDETTDSIRDQGWDCAKLNEYLKTLGHKGEPYYEIIYPGMCQAIVLTMLAAQEHLDRRTCSFELFGADFMVMDDLSVWLIEINTNPRMHPPSSMITQRLYNAVLESLVKGLWTLIMDLPIDPDADTGGFKLIFKQNIPEFNPYLGPGLFVFGKPMKLHENPEEQKDTNVEVEEKIINIHSSQQKDKKIRTGITSPMISRRRDPKVVDFINSLE</sequence>
<feature type="compositionally biased region" description="Low complexity" evidence="6">
    <location>
        <begin position="30"/>
        <end position="42"/>
    </location>
</feature>
<dbReference type="PANTHER" id="PTHR45870">
    <property type="entry name" value="TUBULIN MONOGLYCYLASE TTLL3"/>
    <property type="match status" value="1"/>
</dbReference>
<dbReference type="EMBL" id="JAQQBS010000001">
    <property type="protein sequence ID" value="KAK0178233.1"/>
    <property type="molecule type" value="Genomic_DNA"/>
</dbReference>
<evidence type="ECO:0000256" key="6">
    <source>
        <dbReference type="SAM" id="MobiDB-lite"/>
    </source>
</evidence>
<dbReference type="GO" id="GO:0005930">
    <property type="term" value="C:axoneme"/>
    <property type="evidence" value="ECO:0007669"/>
    <property type="project" value="TreeGrafter"/>
</dbReference>